<reference evidence="1 2" key="2">
    <citation type="submission" date="2013-04" db="EMBL/GenBank/DDBJ databases">
        <title>Comparative genomics of 12 strains of Erwinia amylovora identifies a pan-genome with a large conserved core and provides insights into host specificity.</title>
        <authorList>
            <person name="Mann R.A."/>
            <person name="Smits T.H.M."/>
            <person name="Buehlmann A."/>
            <person name="Blom J."/>
            <person name="Goesmann A."/>
            <person name="Frey J.E."/>
            <person name="Plummer K.M."/>
            <person name="Beer S.V."/>
            <person name="Luck J."/>
            <person name="Duffy B."/>
            <person name="Rodoni B."/>
        </authorList>
    </citation>
    <scope>NUCLEOTIDE SEQUENCE [LARGE SCALE GENOMIC DNA]</scope>
    <source>
        <strain evidence="2">CFBP 1232</strain>
    </source>
</reference>
<proteinExistence type="predicted"/>
<comment type="caution">
    <text evidence="1">The sequence shown here is derived from an EMBL/GenBank/DDBJ whole genome shotgun (WGS) entry which is preliminary data.</text>
</comment>
<reference evidence="1 2" key="1">
    <citation type="submission" date="2012-11" db="EMBL/GenBank/DDBJ databases">
        <authorList>
            <person name="Linke B."/>
        </authorList>
    </citation>
    <scope>NUCLEOTIDE SEQUENCE [LARGE SCALE GENOMIC DNA]</scope>
    <source>
        <strain evidence="2">CFBP 1232</strain>
    </source>
</reference>
<dbReference type="EMBL" id="CAPB01000017">
    <property type="protein sequence ID" value="CCO93774.1"/>
    <property type="molecule type" value="Genomic_DNA"/>
</dbReference>
<evidence type="ECO:0000313" key="1">
    <source>
        <dbReference type="EMBL" id="CCO93774.1"/>
    </source>
</evidence>
<dbReference type="AlphaFoldDB" id="A0A831A3M3"/>
<name>A0A831A3M3_ERWAM</name>
<sequence>MKKHIIWSGKRCCYFVSAGNSSSPMDVPDELADIKSNWRHVVPP</sequence>
<accession>A0A831A3M3</accession>
<gene>
    <name evidence="1" type="ORF">BN437_1844</name>
</gene>
<organism evidence="1 2">
    <name type="scientific">Erwinia amylovora NBRC 12687 = CFBP 1232</name>
    <dbReference type="NCBI Taxonomy" id="1219359"/>
    <lineage>
        <taxon>Bacteria</taxon>
        <taxon>Pseudomonadati</taxon>
        <taxon>Pseudomonadota</taxon>
        <taxon>Gammaproteobacteria</taxon>
        <taxon>Enterobacterales</taxon>
        <taxon>Erwiniaceae</taxon>
        <taxon>Erwinia</taxon>
    </lineage>
</organism>
<dbReference type="Proteomes" id="UP000013111">
    <property type="component" value="Unassembled WGS sequence"/>
</dbReference>
<evidence type="ECO:0000313" key="2">
    <source>
        <dbReference type="Proteomes" id="UP000013111"/>
    </source>
</evidence>
<protein>
    <submittedName>
        <fullName evidence="1">Uncharacterized protein</fullName>
    </submittedName>
</protein>